<evidence type="ECO:0000256" key="4">
    <source>
        <dbReference type="ARBA" id="ARBA00023125"/>
    </source>
</evidence>
<dbReference type="InterPro" id="IPR036388">
    <property type="entry name" value="WH-like_DNA-bd_sf"/>
</dbReference>
<gene>
    <name evidence="10" type="ORF">CXZ10_07885</name>
</gene>
<evidence type="ECO:0000256" key="6">
    <source>
        <dbReference type="PROSITE-ProRule" id="PRU00169"/>
    </source>
</evidence>
<dbReference type="InterPro" id="IPR001867">
    <property type="entry name" value="OmpR/PhoB-type_DNA-bd"/>
</dbReference>
<proteinExistence type="predicted"/>
<keyword evidence="2" id="KW-0902">Two-component regulatory system</keyword>
<dbReference type="Gene3D" id="6.10.250.690">
    <property type="match status" value="1"/>
</dbReference>
<evidence type="ECO:0000256" key="1">
    <source>
        <dbReference type="ARBA" id="ARBA00022553"/>
    </source>
</evidence>
<accession>A0A1I4UV65</accession>
<dbReference type="Pfam" id="PF00486">
    <property type="entry name" value="Trans_reg_C"/>
    <property type="match status" value="1"/>
</dbReference>
<dbReference type="GO" id="GO:0000976">
    <property type="term" value="F:transcription cis-regulatory region binding"/>
    <property type="evidence" value="ECO:0007669"/>
    <property type="project" value="TreeGrafter"/>
</dbReference>
<comment type="caution">
    <text evidence="10">The sequence shown here is derived from an EMBL/GenBank/DDBJ whole genome shotgun (WGS) entry which is preliminary data.</text>
</comment>
<organism evidence="10 11">
    <name type="scientific">Pleomorphomonas diazotrophica</name>
    <dbReference type="NCBI Taxonomy" id="1166257"/>
    <lineage>
        <taxon>Bacteria</taxon>
        <taxon>Pseudomonadati</taxon>
        <taxon>Pseudomonadota</taxon>
        <taxon>Alphaproteobacteria</taxon>
        <taxon>Hyphomicrobiales</taxon>
        <taxon>Pleomorphomonadaceae</taxon>
        <taxon>Pleomorphomonas</taxon>
    </lineage>
</organism>
<dbReference type="PROSITE" id="PS50110">
    <property type="entry name" value="RESPONSE_REGULATORY"/>
    <property type="match status" value="1"/>
</dbReference>
<evidence type="ECO:0000256" key="7">
    <source>
        <dbReference type="PROSITE-ProRule" id="PRU01091"/>
    </source>
</evidence>
<dbReference type="Gene3D" id="3.40.50.2300">
    <property type="match status" value="1"/>
</dbReference>
<dbReference type="InterPro" id="IPR039420">
    <property type="entry name" value="WalR-like"/>
</dbReference>
<dbReference type="PANTHER" id="PTHR48111">
    <property type="entry name" value="REGULATOR OF RPOS"/>
    <property type="match status" value="1"/>
</dbReference>
<keyword evidence="5" id="KW-0804">Transcription</keyword>
<dbReference type="GO" id="GO:0000156">
    <property type="term" value="F:phosphorelay response regulator activity"/>
    <property type="evidence" value="ECO:0007669"/>
    <property type="project" value="TreeGrafter"/>
</dbReference>
<dbReference type="GO" id="GO:0032993">
    <property type="term" value="C:protein-DNA complex"/>
    <property type="evidence" value="ECO:0007669"/>
    <property type="project" value="TreeGrafter"/>
</dbReference>
<keyword evidence="4 7" id="KW-0238">DNA-binding</keyword>
<dbReference type="EMBL" id="PJNW01000004">
    <property type="protein sequence ID" value="PKR89808.1"/>
    <property type="molecule type" value="Genomic_DNA"/>
</dbReference>
<dbReference type="OrthoDB" id="165980at2"/>
<feature type="domain" description="OmpR/PhoB-type" evidence="9">
    <location>
        <begin position="125"/>
        <end position="224"/>
    </location>
</feature>
<dbReference type="GO" id="GO:0006355">
    <property type="term" value="P:regulation of DNA-templated transcription"/>
    <property type="evidence" value="ECO:0007669"/>
    <property type="project" value="InterPro"/>
</dbReference>
<evidence type="ECO:0000256" key="5">
    <source>
        <dbReference type="ARBA" id="ARBA00023163"/>
    </source>
</evidence>
<dbReference type="SUPFAM" id="SSF52172">
    <property type="entry name" value="CheY-like"/>
    <property type="match status" value="1"/>
</dbReference>
<evidence type="ECO:0000259" key="9">
    <source>
        <dbReference type="PROSITE" id="PS51755"/>
    </source>
</evidence>
<keyword evidence="3" id="KW-0805">Transcription regulation</keyword>
<dbReference type="SMART" id="SM00448">
    <property type="entry name" value="REC"/>
    <property type="match status" value="1"/>
</dbReference>
<feature type="modified residue" description="4-aspartylphosphate" evidence="6">
    <location>
        <position position="54"/>
    </location>
</feature>
<protein>
    <submittedName>
        <fullName evidence="10">DNA-binding response regulator</fullName>
    </submittedName>
</protein>
<dbReference type="PROSITE" id="PS51755">
    <property type="entry name" value="OMPR_PHOB"/>
    <property type="match status" value="1"/>
</dbReference>
<feature type="domain" description="Response regulatory" evidence="8">
    <location>
        <begin position="5"/>
        <end position="118"/>
    </location>
</feature>
<sequence>MTKPTVLLIDDDADLCRLLEEYVQRFGIRLIYETRLETGLRRLRRDGADLAILDVMLPDGNGMNACRDIRAASDLPIILLTARGETADRVMGLEMGADDYVPKPFEPRELVARVDALLRRLHPTRKTLVVGPLSVDMPRRIASLDGTLLDLSSTEFTILAALVGSRGAVLSRTQLLRAACTDDLNVTDRAADMAISRLREKLGDDPRSPRLIKTIRGLGYQFIG</sequence>
<dbReference type="InterPro" id="IPR016032">
    <property type="entry name" value="Sig_transdc_resp-reg_C-effctor"/>
</dbReference>
<feature type="DNA-binding region" description="OmpR/PhoB-type" evidence="7">
    <location>
        <begin position="125"/>
        <end position="224"/>
    </location>
</feature>
<dbReference type="AlphaFoldDB" id="A0A1I4UV65"/>
<name>A0A1I4UV65_9HYPH</name>
<keyword evidence="1 6" id="KW-0597">Phosphoprotein</keyword>
<dbReference type="InterPro" id="IPR011006">
    <property type="entry name" value="CheY-like_superfamily"/>
</dbReference>
<dbReference type="CDD" id="cd00383">
    <property type="entry name" value="trans_reg_C"/>
    <property type="match status" value="1"/>
</dbReference>
<evidence type="ECO:0000313" key="10">
    <source>
        <dbReference type="EMBL" id="PKR89808.1"/>
    </source>
</evidence>
<dbReference type="SUPFAM" id="SSF46894">
    <property type="entry name" value="C-terminal effector domain of the bipartite response regulators"/>
    <property type="match status" value="1"/>
</dbReference>
<reference evidence="10 11" key="1">
    <citation type="submission" date="2017-12" db="EMBL/GenBank/DDBJ databases">
        <title>Anaerobic carbon monoxide metabolism by Pleomorphomonas carboxyditropha sp. nov., a new mesophilic hydrogenogenic carboxidotroph.</title>
        <authorList>
            <person name="Esquivel-Elizondo S."/>
            <person name="Krajmalnik-Brown R."/>
        </authorList>
    </citation>
    <scope>NUCLEOTIDE SEQUENCE [LARGE SCALE GENOMIC DNA]</scope>
    <source>
        <strain evidence="10 11">R5-392</strain>
    </source>
</reference>
<dbReference type="Pfam" id="PF00072">
    <property type="entry name" value="Response_reg"/>
    <property type="match status" value="1"/>
</dbReference>
<dbReference type="InterPro" id="IPR001789">
    <property type="entry name" value="Sig_transdc_resp-reg_receiver"/>
</dbReference>
<dbReference type="GO" id="GO:0005829">
    <property type="term" value="C:cytosol"/>
    <property type="evidence" value="ECO:0007669"/>
    <property type="project" value="TreeGrafter"/>
</dbReference>
<dbReference type="RefSeq" id="WP_101288608.1">
    <property type="nucleotide sequence ID" value="NZ_FOUQ01000009.1"/>
</dbReference>
<dbReference type="Proteomes" id="UP000233491">
    <property type="component" value="Unassembled WGS sequence"/>
</dbReference>
<evidence type="ECO:0000256" key="3">
    <source>
        <dbReference type="ARBA" id="ARBA00023015"/>
    </source>
</evidence>
<keyword evidence="11" id="KW-1185">Reference proteome</keyword>
<dbReference type="PANTHER" id="PTHR48111:SF4">
    <property type="entry name" value="DNA-BINDING DUAL TRANSCRIPTIONAL REGULATOR OMPR"/>
    <property type="match status" value="1"/>
</dbReference>
<evidence type="ECO:0000256" key="2">
    <source>
        <dbReference type="ARBA" id="ARBA00023012"/>
    </source>
</evidence>
<dbReference type="Gene3D" id="1.10.10.10">
    <property type="entry name" value="Winged helix-like DNA-binding domain superfamily/Winged helix DNA-binding domain"/>
    <property type="match status" value="1"/>
</dbReference>
<dbReference type="SMART" id="SM00862">
    <property type="entry name" value="Trans_reg_C"/>
    <property type="match status" value="1"/>
</dbReference>
<evidence type="ECO:0000313" key="11">
    <source>
        <dbReference type="Proteomes" id="UP000233491"/>
    </source>
</evidence>
<evidence type="ECO:0000259" key="8">
    <source>
        <dbReference type="PROSITE" id="PS50110"/>
    </source>
</evidence>